<keyword evidence="1" id="KW-0472">Membrane</keyword>
<evidence type="ECO:0000256" key="1">
    <source>
        <dbReference type="SAM" id="Phobius"/>
    </source>
</evidence>
<dbReference type="AlphaFoldDB" id="A0A176ZYQ5"/>
<protein>
    <recommendedName>
        <fullName evidence="3">Beta-1,4-mannosyl-glycoprotein 4-beta-N-acetylglucosaminyltransferase</fullName>
    </recommendedName>
</protein>
<proteinExistence type="predicted"/>
<dbReference type="InterPro" id="IPR006813">
    <property type="entry name" value="Glyco_trans_17"/>
</dbReference>
<keyword evidence="1" id="KW-1133">Transmembrane helix</keyword>
<evidence type="ECO:0000313" key="2">
    <source>
        <dbReference type="EMBL" id="OAF54362.1"/>
    </source>
</evidence>
<dbReference type="VEuPathDB" id="FungiDB:GMDG_06277"/>
<dbReference type="OrthoDB" id="6474464at2759"/>
<dbReference type="GO" id="GO:0003830">
    <property type="term" value="F:beta-1,4-mannosylglycoprotein 4-beta-N-acetylglucosaminyltransferase activity"/>
    <property type="evidence" value="ECO:0007669"/>
    <property type="project" value="InterPro"/>
</dbReference>
<dbReference type="EMBL" id="KV441427">
    <property type="protein sequence ID" value="OAF54362.1"/>
    <property type="molecule type" value="Genomic_DNA"/>
</dbReference>
<feature type="transmembrane region" description="Helical" evidence="1">
    <location>
        <begin position="17"/>
        <end position="35"/>
    </location>
</feature>
<accession>A0A176ZYQ5</accession>
<organism evidence="2">
    <name type="scientific">Pseudogymnoascus destructans</name>
    <dbReference type="NCBI Taxonomy" id="655981"/>
    <lineage>
        <taxon>Eukaryota</taxon>
        <taxon>Fungi</taxon>
        <taxon>Dikarya</taxon>
        <taxon>Ascomycota</taxon>
        <taxon>Pezizomycotina</taxon>
        <taxon>Leotiomycetes</taxon>
        <taxon>Thelebolales</taxon>
        <taxon>Thelebolaceae</taxon>
        <taxon>Pseudogymnoascus</taxon>
    </lineage>
</organism>
<sequence length="393" mass="45534">MLAPTTSIMPTRRLTRFIALAALVLVTIAVFYSPLTPRRRYQIPTSHSTWQAELGPVDNKATSYIAEATPAELCAPYHWEPHTPKDGKRKIYDLFLINDELNWLEIRLNTLSKQVDYFVVVESPKTFTGLDKPLHLKENWDRFAPFHSQIIHHMLDSDLNSTRAWDHEDLQRNAMFDQVIPFLEGPKAIKPDDVLVISDIDEIPRPLTATLLRTCAFPRRLTLRSKFYYYSFQWEHRGPEWQHPQATFYTGETTLSPSNLRSGRGGNPLTRIGESADLWNAAWHCSSCFSHISTLLNKLASFSHTEYNQEKYRAKAGILRRVRNGLDLFDRYWQTYDRVERNVDVPMYVMNNVTRFAYLLDRDPPNANFEDVSELDLSVQEIGEAQKKKGGKR</sequence>
<keyword evidence="1" id="KW-0812">Transmembrane</keyword>
<dbReference type="GO" id="GO:0006044">
    <property type="term" value="P:N-acetylglucosamine metabolic process"/>
    <property type="evidence" value="ECO:0007669"/>
    <property type="project" value="TreeGrafter"/>
</dbReference>
<dbReference type="RefSeq" id="XP_024319669.1">
    <property type="nucleotide sequence ID" value="XM_024472782.1"/>
</dbReference>
<dbReference type="GO" id="GO:0016020">
    <property type="term" value="C:membrane"/>
    <property type="evidence" value="ECO:0007669"/>
    <property type="project" value="InterPro"/>
</dbReference>
<reference evidence="2" key="1">
    <citation type="submission" date="2016-03" db="EMBL/GenBank/DDBJ databases">
        <title>Updated assembly of Pseudogymnoascus destructans, the fungus causing white-nose syndrome of bats.</title>
        <authorList>
            <person name="Palmer J.M."/>
            <person name="Drees K.P."/>
            <person name="Foster J.T."/>
            <person name="Lindner D.L."/>
        </authorList>
    </citation>
    <scope>NUCLEOTIDE SEQUENCE [LARGE SCALE GENOMIC DNA]</scope>
    <source>
        <strain evidence="2">20631-21</strain>
    </source>
</reference>
<dbReference type="Pfam" id="PF04724">
    <property type="entry name" value="Glyco_transf_17"/>
    <property type="match status" value="1"/>
</dbReference>
<name>A0A176ZYQ5_9PEZI</name>
<evidence type="ECO:0008006" key="3">
    <source>
        <dbReference type="Google" id="ProtNLM"/>
    </source>
</evidence>
<dbReference type="GeneID" id="36292374"/>
<dbReference type="PANTHER" id="PTHR12224:SF0">
    <property type="entry name" value="BETA-1,4-MANNOSYL-GLYCOPROTEIN 4-BETA-N-ACETYLGLUCOSAMINYLTRANSFERASE"/>
    <property type="match status" value="1"/>
</dbReference>
<dbReference type="PANTHER" id="PTHR12224">
    <property type="entry name" value="BETA-1,4-MANNOSYL-GLYCOPROTEIN BETA-1,4-N-ACETYLGLUCOSAMINYL-TRANSFERASE"/>
    <property type="match status" value="1"/>
</dbReference>
<gene>
    <name evidence="2" type="ORF">VC83_09342</name>
</gene>
<dbReference type="eggNOG" id="ENOG502QPVW">
    <property type="taxonomic scope" value="Eukaryota"/>
</dbReference>
<dbReference type="Proteomes" id="UP000077154">
    <property type="component" value="Unassembled WGS sequence"/>
</dbReference>